<dbReference type="Gene3D" id="1.10.3210.10">
    <property type="entry name" value="Hypothetical protein af1432"/>
    <property type="match status" value="1"/>
</dbReference>
<comment type="catalytic activity">
    <reaction evidence="6">
        <text>P(1),P(4)-bis(5'-adenosyl) tetraphosphate + H2O = 2 ADP + 2 H(+)</text>
        <dbReference type="Rhea" id="RHEA:24252"/>
        <dbReference type="ChEBI" id="CHEBI:15377"/>
        <dbReference type="ChEBI" id="CHEBI:15378"/>
        <dbReference type="ChEBI" id="CHEBI:58141"/>
        <dbReference type="ChEBI" id="CHEBI:456216"/>
        <dbReference type="EC" id="3.6.1.41"/>
    </reaction>
</comment>
<dbReference type="Proteomes" id="UP000830639">
    <property type="component" value="Chromosome"/>
</dbReference>
<dbReference type="RefSeq" id="WP_248268371.1">
    <property type="nucleotide sequence ID" value="NZ_CP096034.1"/>
</dbReference>
<reference evidence="8 9" key="1">
    <citation type="submission" date="2022-04" db="EMBL/GenBank/DDBJ databases">
        <title>Mechanism of arsenic methylation and mitigation arsenic toxicity by Bacillus sp. LH14 from an Arsenic-Contaminated Paddy Soil.</title>
        <authorList>
            <person name="Wang D."/>
        </authorList>
    </citation>
    <scope>NUCLEOTIDE SEQUENCE [LARGE SCALE GENOMIC DNA]</scope>
    <source>
        <strain evidence="8 9">LH14</strain>
    </source>
</reference>
<dbReference type="PROSITE" id="PS51831">
    <property type="entry name" value="HD"/>
    <property type="match status" value="1"/>
</dbReference>
<evidence type="ECO:0000256" key="1">
    <source>
        <dbReference type="ARBA" id="ARBA00012506"/>
    </source>
</evidence>
<dbReference type="InterPro" id="IPR006675">
    <property type="entry name" value="HDIG_dom"/>
</dbReference>
<gene>
    <name evidence="8" type="primary">yqeK</name>
    <name evidence="8" type="ORF">MY490_05795</name>
</gene>
<evidence type="ECO:0000256" key="4">
    <source>
        <dbReference type="ARBA" id="ARBA00022801"/>
    </source>
</evidence>
<keyword evidence="3" id="KW-0547">Nucleotide-binding</keyword>
<dbReference type="Pfam" id="PF01966">
    <property type="entry name" value="HD"/>
    <property type="match status" value="1"/>
</dbReference>
<dbReference type="PANTHER" id="PTHR35795">
    <property type="entry name" value="SLR1885 PROTEIN"/>
    <property type="match status" value="1"/>
</dbReference>
<evidence type="ECO:0000256" key="6">
    <source>
        <dbReference type="ARBA" id="ARBA00049417"/>
    </source>
</evidence>
<evidence type="ECO:0000256" key="2">
    <source>
        <dbReference type="ARBA" id="ARBA00022723"/>
    </source>
</evidence>
<dbReference type="SMART" id="SM00471">
    <property type="entry name" value="HDc"/>
    <property type="match status" value="1"/>
</dbReference>
<dbReference type="NCBIfam" id="TIGR00488">
    <property type="entry name" value="bis(5'-nucleosyl)-tetraphosphatase (symmetrical) YqeK"/>
    <property type="match status" value="1"/>
</dbReference>
<sequence>MDKQKALSLVKEKLTNGRFTHTIGVMETAVRLAEKYGADVKKAELAAIFHDVAKCMPIKDLKSIMEENKLSLKLLKYNKELWHAPVGAYLTEHEYGIDDQEILQAITYHTSGHKEMNLLDKVIYVADYIEPNRSFPGVEKARELADQDLDRALLFALKNTITFLIDREQTVYPLTVKTYNSILNKVKSQGEYKNE</sequence>
<dbReference type="EMBL" id="CP096034">
    <property type="protein sequence ID" value="UPM55354.1"/>
    <property type="molecule type" value="Genomic_DNA"/>
</dbReference>
<keyword evidence="9" id="KW-1185">Reference proteome</keyword>
<dbReference type="InterPro" id="IPR003607">
    <property type="entry name" value="HD/PDEase_dom"/>
</dbReference>
<dbReference type="PANTHER" id="PTHR35795:SF1">
    <property type="entry name" value="BIS(5'-NUCLEOSYL)-TETRAPHOSPHATASE, SYMMETRICAL"/>
    <property type="match status" value="1"/>
</dbReference>
<dbReference type="NCBIfam" id="TIGR00277">
    <property type="entry name" value="HDIG"/>
    <property type="match status" value="1"/>
</dbReference>
<dbReference type="InterPro" id="IPR006674">
    <property type="entry name" value="HD_domain"/>
</dbReference>
<evidence type="ECO:0000256" key="5">
    <source>
        <dbReference type="ARBA" id="ARBA00023004"/>
    </source>
</evidence>
<evidence type="ECO:0000313" key="9">
    <source>
        <dbReference type="Proteomes" id="UP000830639"/>
    </source>
</evidence>
<evidence type="ECO:0000313" key="8">
    <source>
        <dbReference type="EMBL" id="UPM55354.1"/>
    </source>
</evidence>
<keyword evidence="5" id="KW-0408">Iron</keyword>
<dbReference type="InterPro" id="IPR051094">
    <property type="entry name" value="Diverse_Catalytic_Enzymes"/>
</dbReference>
<organism evidence="8 9">
    <name type="scientific">Gottfriedia acidiceleris</name>
    <dbReference type="NCBI Taxonomy" id="371036"/>
    <lineage>
        <taxon>Bacteria</taxon>
        <taxon>Bacillati</taxon>
        <taxon>Bacillota</taxon>
        <taxon>Bacilli</taxon>
        <taxon>Bacillales</taxon>
        <taxon>Bacillaceae</taxon>
        <taxon>Gottfriedia</taxon>
    </lineage>
</organism>
<dbReference type="InterPro" id="IPR005249">
    <property type="entry name" value="YqeK"/>
</dbReference>
<keyword evidence="2" id="KW-0479">Metal-binding</keyword>
<accession>A0ABY4JND3</accession>
<evidence type="ECO:0000259" key="7">
    <source>
        <dbReference type="PROSITE" id="PS51831"/>
    </source>
</evidence>
<dbReference type="EC" id="3.6.1.41" evidence="1"/>
<evidence type="ECO:0000256" key="3">
    <source>
        <dbReference type="ARBA" id="ARBA00022741"/>
    </source>
</evidence>
<dbReference type="SUPFAM" id="SSF109604">
    <property type="entry name" value="HD-domain/PDEase-like"/>
    <property type="match status" value="1"/>
</dbReference>
<name>A0ABY4JND3_9BACI</name>
<keyword evidence="4 8" id="KW-0378">Hydrolase</keyword>
<proteinExistence type="predicted"/>
<feature type="domain" description="HD" evidence="7">
    <location>
        <begin position="18"/>
        <end position="132"/>
    </location>
</feature>
<dbReference type="CDD" id="cd00077">
    <property type="entry name" value="HDc"/>
    <property type="match status" value="1"/>
</dbReference>
<dbReference type="GO" id="GO:0008803">
    <property type="term" value="F:bis(5'-nucleosyl)-tetraphosphatase (symmetrical) activity"/>
    <property type="evidence" value="ECO:0007669"/>
    <property type="project" value="UniProtKB-EC"/>
</dbReference>
<protein>
    <recommendedName>
        <fullName evidence="1">bis(5'-nucleosyl)-tetraphosphatase (symmetrical)</fullName>
        <ecNumber evidence="1">3.6.1.41</ecNumber>
    </recommendedName>
</protein>